<comment type="caution">
    <text evidence="1">The sequence shown here is derived from an EMBL/GenBank/DDBJ whole genome shotgun (WGS) entry which is preliminary data.</text>
</comment>
<protein>
    <submittedName>
        <fullName evidence="1">Uncharacterized protein</fullName>
    </submittedName>
</protein>
<dbReference type="RefSeq" id="WP_209454455.1">
    <property type="nucleotide sequence ID" value="NZ_JAGGLT010000026.1"/>
</dbReference>
<gene>
    <name evidence="1" type="ORF">J2Z80_002279</name>
</gene>
<accession>A0ABS4NGC4</accession>
<dbReference type="EMBL" id="JAGGLT010000026">
    <property type="protein sequence ID" value="MBP2072736.1"/>
    <property type="molecule type" value="Genomic_DNA"/>
</dbReference>
<keyword evidence="2" id="KW-1185">Reference proteome</keyword>
<reference evidence="1" key="1">
    <citation type="submission" date="2021-03" db="EMBL/GenBank/DDBJ databases">
        <title>Genomic Encyclopedia of Type Strains, Phase IV (KMG-IV): sequencing the most valuable type-strain genomes for metagenomic binning, comparative biology and taxonomic classification.</title>
        <authorList>
            <person name="Goeker M."/>
        </authorList>
    </citation>
    <scope>NUCLEOTIDE SEQUENCE</scope>
    <source>
        <strain evidence="1">DSM 101588</strain>
    </source>
</reference>
<proteinExistence type="predicted"/>
<sequence length="67" mass="7850">MEKRESSSVEILIEKIKQKISNDDILGNILNGEILTIREGCEDWEIEYGRNIVDIYKKLSKLVEKIR</sequence>
<evidence type="ECO:0000313" key="2">
    <source>
        <dbReference type="Proteomes" id="UP001166402"/>
    </source>
</evidence>
<organism evidence="1 2">
    <name type="scientific">Thermoanaerobacterium butyriciformans</name>
    <dbReference type="NCBI Taxonomy" id="1702242"/>
    <lineage>
        <taxon>Bacteria</taxon>
        <taxon>Bacillati</taxon>
        <taxon>Bacillota</taxon>
        <taxon>Clostridia</taxon>
        <taxon>Thermoanaerobacterales</taxon>
        <taxon>Thermoanaerobacteraceae</taxon>
        <taxon>Thermoanaerobacterium</taxon>
    </lineage>
</organism>
<evidence type="ECO:0000313" key="1">
    <source>
        <dbReference type="EMBL" id="MBP2072736.1"/>
    </source>
</evidence>
<dbReference type="Proteomes" id="UP001166402">
    <property type="component" value="Unassembled WGS sequence"/>
</dbReference>
<name>A0ABS4NGC4_9THEO</name>